<dbReference type="GeneID" id="30172289"/>
<evidence type="ECO:0000313" key="3">
    <source>
        <dbReference type="Proteomes" id="UP000094020"/>
    </source>
</evidence>
<evidence type="ECO:0000313" key="1">
    <source>
        <dbReference type="EMBL" id="OCF50595.1"/>
    </source>
</evidence>
<dbReference type="RefSeq" id="XP_019011814.1">
    <property type="nucleotide sequence ID" value="XM_019155660.1"/>
</dbReference>
<dbReference type="Proteomes" id="UP000094020">
    <property type="component" value="Chromosome 7"/>
</dbReference>
<organism evidence="1">
    <name type="scientific">Kwoniella pini CBS 10737</name>
    <dbReference type="NCBI Taxonomy" id="1296096"/>
    <lineage>
        <taxon>Eukaryota</taxon>
        <taxon>Fungi</taxon>
        <taxon>Dikarya</taxon>
        <taxon>Basidiomycota</taxon>
        <taxon>Agaricomycotina</taxon>
        <taxon>Tremellomycetes</taxon>
        <taxon>Tremellales</taxon>
        <taxon>Cryptococcaceae</taxon>
        <taxon>Kwoniella</taxon>
    </lineage>
</organism>
<reference evidence="1" key="1">
    <citation type="submission" date="2013-07" db="EMBL/GenBank/DDBJ databases">
        <title>The Genome Sequence of Cryptococcus pinus CBS10737.</title>
        <authorList>
            <consortium name="The Broad Institute Genome Sequencing Platform"/>
            <person name="Cuomo C."/>
            <person name="Litvintseva A."/>
            <person name="Chen Y."/>
            <person name="Heitman J."/>
            <person name="Sun S."/>
            <person name="Springer D."/>
            <person name="Dromer F."/>
            <person name="Young S.K."/>
            <person name="Zeng Q."/>
            <person name="Gargeya S."/>
            <person name="Fitzgerald M."/>
            <person name="Abouelleil A."/>
            <person name="Alvarado L."/>
            <person name="Berlin A.M."/>
            <person name="Chapman S.B."/>
            <person name="Dewar J."/>
            <person name="Goldberg J."/>
            <person name="Griggs A."/>
            <person name="Gujja S."/>
            <person name="Hansen M."/>
            <person name="Howarth C."/>
            <person name="Imamovic A."/>
            <person name="Larimer J."/>
            <person name="McCowan C."/>
            <person name="Murphy C."/>
            <person name="Pearson M."/>
            <person name="Priest M."/>
            <person name="Roberts A."/>
            <person name="Saif S."/>
            <person name="Shea T."/>
            <person name="Sykes S."/>
            <person name="Wortman J."/>
            <person name="Nusbaum C."/>
            <person name="Birren B."/>
        </authorList>
    </citation>
    <scope>NUCLEOTIDE SEQUENCE [LARGE SCALE GENOMIC DNA]</scope>
    <source>
        <strain evidence="1">CBS 10737</strain>
    </source>
</reference>
<proteinExistence type="predicted"/>
<reference evidence="2" key="4">
    <citation type="submission" date="2024-02" db="EMBL/GenBank/DDBJ databases">
        <title>Comparative genomics of Cryptococcus and Kwoniella reveals pathogenesis evolution and contrasting modes of karyotype evolution via chromosome fusion or intercentromeric recombination.</title>
        <authorList>
            <person name="Coelho M.A."/>
            <person name="David-Palma M."/>
            <person name="Shea T."/>
            <person name="Bowers K."/>
            <person name="McGinley-Smith S."/>
            <person name="Mohammad A.W."/>
            <person name="Gnirke A."/>
            <person name="Yurkov A.M."/>
            <person name="Nowrousian M."/>
            <person name="Sun S."/>
            <person name="Cuomo C.A."/>
            <person name="Heitman J."/>
        </authorList>
    </citation>
    <scope>NUCLEOTIDE SEQUENCE</scope>
    <source>
        <strain evidence="2">CBS 10737</strain>
    </source>
</reference>
<name>A0A1B9I4Z0_9TREE</name>
<dbReference type="AlphaFoldDB" id="A0A1B9I4Z0"/>
<dbReference type="EMBL" id="CP144525">
    <property type="protein sequence ID" value="WWC71217.1"/>
    <property type="molecule type" value="Genomic_DNA"/>
</dbReference>
<evidence type="ECO:0000313" key="2">
    <source>
        <dbReference type="EMBL" id="WWC71217.1"/>
    </source>
</evidence>
<dbReference type="KEGG" id="kpin:30172289"/>
<dbReference type="EMBL" id="KI894010">
    <property type="protein sequence ID" value="OCF50595.1"/>
    <property type="molecule type" value="Genomic_DNA"/>
</dbReference>
<gene>
    <name evidence="1" type="ORF">I206_03920</name>
    <name evidence="2" type="ORF">I206_105170</name>
</gene>
<reference evidence="1" key="3">
    <citation type="submission" date="2016-07" db="EMBL/GenBank/DDBJ databases">
        <title>Evolution of pathogenesis and genome organization in the Tremellales.</title>
        <authorList>
            <person name="Cuomo C."/>
            <person name="Litvintseva A."/>
            <person name="Heitman J."/>
            <person name="Chen Y."/>
            <person name="Sun S."/>
            <person name="Springer D."/>
            <person name="Dromer F."/>
            <person name="Young S."/>
            <person name="Zeng Q."/>
            <person name="Chapman S."/>
            <person name="Gujja S."/>
            <person name="Saif S."/>
            <person name="Birren B."/>
        </authorList>
    </citation>
    <scope>NUCLEOTIDE SEQUENCE</scope>
    <source>
        <strain evidence="1">CBS 10737</strain>
    </source>
</reference>
<protein>
    <submittedName>
        <fullName evidence="1">Uncharacterized protein</fullName>
    </submittedName>
</protein>
<keyword evidence="3" id="KW-1185">Reference proteome</keyword>
<accession>A0A1B9I4Z0</accession>
<reference evidence="2" key="2">
    <citation type="submission" date="2013-07" db="EMBL/GenBank/DDBJ databases">
        <authorList>
            <consortium name="The Broad Institute Genome Sequencing Platform"/>
            <person name="Cuomo C."/>
            <person name="Litvintseva A."/>
            <person name="Chen Y."/>
            <person name="Heitman J."/>
            <person name="Sun S."/>
            <person name="Springer D."/>
            <person name="Dromer F."/>
            <person name="Young S.K."/>
            <person name="Zeng Q."/>
            <person name="Gargeya S."/>
            <person name="Fitzgerald M."/>
            <person name="Abouelleil A."/>
            <person name="Alvarado L."/>
            <person name="Berlin A.M."/>
            <person name="Chapman S.B."/>
            <person name="Dewar J."/>
            <person name="Goldberg J."/>
            <person name="Griggs A."/>
            <person name="Gujja S."/>
            <person name="Hansen M."/>
            <person name="Howarth C."/>
            <person name="Imamovic A."/>
            <person name="Larimer J."/>
            <person name="McCowan C."/>
            <person name="Murphy C."/>
            <person name="Pearson M."/>
            <person name="Priest M."/>
            <person name="Roberts A."/>
            <person name="Saif S."/>
            <person name="Shea T."/>
            <person name="Sykes S."/>
            <person name="Wortman J."/>
            <person name="Nusbaum C."/>
            <person name="Birren B."/>
        </authorList>
    </citation>
    <scope>NUCLEOTIDE SEQUENCE</scope>
    <source>
        <strain evidence="2">CBS 10737</strain>
    </source>
</reference>
<sequence>MSIKSSHTILKPIDDDYLKLCITLESYDGNKNYGKEGKEEWQVTFDSNKDTCQLQRIVPNTTRLESENMLKDTVTSSTEFQNWQNGVKGYRTTFNPRIGPWATELESKFRDHAIERLESES</sequence>